<reference evidence="1" key="1">
    <citation type="submission" date="2021-05" db="EMBL/GenBank/DDBJ databases">
        <title>Molecular characterization for Shewanella algae harboring chromosomal blaOXA-55-like strains isolated from clinical and environment sample.</title>
        <authorList>
            <person name="Ohama Y."/>
            <person name="Aoki K."/>
            <person name="Harada S."/>
            <person name="Moriya K."/>
            <person name="Ishii Y."/>
            <person name="Tateda K."/>
        </authorList>
    </citation>
    <scope>NUCLEOTIDE SEQUENCE</scope>
    <source>
        <strain evidence="1">JCM 11563</strain>
    </source>
</reference>
<dbReference type="EMBL" id="BPEY01000002">
    <property type="protein sequence ID" value="GIU40370.1"/>
    <property type="molecule type" value="Genomic_DNA"/>
</dbReference>
<dbReference type="InterPro" id="IPR029058">
    <property type="entry name" value="AB_hydrolase_fold"/>
</dbReference>
<comment type="caution">
    <text evidence="1">The sequence shown here is derived from an EMBL/GenBank/DDBJ whole genome shotgun (WGS) entry which is preliminary data.</text>
</comment>
<dbReference type="Gene3D" id="3.40.50.1820">
    <property type="entry name" value="alpha/beta hydrolase"/>
    <property type="match status" value="1"/>
</dbReference>
<evidence type="ECO:0000313" key="2">
    <source>
        <dbReference type="Proteomes" id="UP000887104"/>
    </source>
</evidence>
<protein>
    <submittedName>
        <fullName evidence="1">Phospholipase</fullName>
    </submittedName>
</protein>
<dbReference type="RefSeq" id="WP_220778379.1">
    <property type="nucleotide sequence ID" value="NZ_BPEY01000002.1"/>
</dbReference>
<organism evidence="1 2">
    <name type="scientific">Shewanella sairae</name>
    <dbReference type="NCBI Taxonomy" id="190310"/>
    <lineage>
        <taxon>Bacteria</taxon>
        <taxon>Pseudomonadati</taxon>
        <taxon>Pseudomonadota</taxon>
        <taxon>Gammaproteobacteria</taxon>
        <taxon>Alteromonadales</taxon>
        <taxon>Shewanellaceae</taxon>
        <taxon>Shewanella</taxon>
    </lineage>
</organism>
<proteinExistence type="predicted"/>
<evidence type="ECO:0000313" key="1">
    <source>
        <dbReference type="EMBL" id="GIU40370.1"/>
    </source>
</evidence>
<sequence>MELVFIHGWGVTNTDTYGQLPQALIKLMTPENQFTVNHIHLGRYISFDDEVRLEDLAIAFNRARLDLLGEKPFAVVTHSTGAPVMRQWLQMYFAEIGNNICPLTHLIMLAPANHGSALAQLGKSRVSRIKSFFAGVEPGQGILDWLELGSDGQHQLNRQWLEYAGGTGMPLPFVLTGESIDKQFYDYLNSYTAESGSDGVVRVAAANLNFSYLLFEQSLQTITGFDAVNIAQLALVKHVQPNYKTAFEVLSNTSHSGSSKGIMGSVSKRNASKKQVAQRIIQCLAVANESQYQLLATLMQNSLLGKRRFRGCMLVIRVVDDAGLAVKDFDIIWLSGDEFTPDQFAKGFLVDKQKNQTNNHVMTFYFDADKLFKVQQGKIGFRVIPRPDKGVCYYREAEYHSDAKQVQALLQADQTTMVDVVLQRHISRRTFTLVDPKAGGDFSHLVDEQ</sequence>
<name>A0ABQ4NZ91_9GAMM</name>
<gene>
    <name evidence="1" type="ORF">TUM4438_01370</name>
</gene>
<dbReference type="Proteomes" id="UP000887104">
    <property type="component" value="Unassembled WGS sequence"/>
</dbReference>
<keyword evidence="2" id="KW-1185">Reference proteome</keyword>
<accession>A0ABQ4NZ91</accession>
<dbReference type="SUPFAM" id="SSF53474">
    <property type="entry name" value="alpha/beta-Hydrolases"/>
    <property type="match status" value="1"/>
</dbReference>